<dbReference type="RefSeq" id="WP_013278124.1">
    <property type="nucleotide sequence ID" value="NC_014378.1"/>
</dbReference>
<dbReference type="GO" id="GO:0006298">
    <property type="term" value="P:mismatch repair"/>
    <property type="evidence" value="ECO:0007669"/>
    <property type="project" value="UniProtKB-UniRule"/>
</dbReference>
<evidence type="ECO:0000256" key="6">
    <source>
        <dbReference type="ARBA" id="ARBA00023204"/>
    </source>
</evidence>
<dbReference type="SUPFAM" id="SSF48334">
    <property type="entry name" value="DNA repair protein MutS, domain III"/>
    <property type="match status" value="1"/>
</dbReference>
<dbReference type="Pfam" id="PF01624">
    <property type="entry name" value="MutS_I"/>
    <property type="match status" value="1"/>
</dbReference>
<proteinExistence type="inferred from homology"/>
<dbReference type="FunFam" id="1.10.1420.10:FF:000007">
    <property type="entry name" value="DNA mismatch repair protein MutS"/>
    <property type="match status" value="1"/>
</dbReference>
<dbReference type="FunFam" id="3.40.1170.10:FF:000001">
    <property type="entry name" value="DNA mismatch repair protein MutS"/>
    <property type="match status" value="1"/>
</dbReference>
<dbReference type="SUPFAM" id="SSF53150">
    <property type="entry name" value="DNA repair protein MutS, domain II"/>
    <property type="match status" value="1"/>
</dbReference>
<feature type="binding site" evidence="7">
    <location>
        <begin position="623"/>
        <end position="630"/>
    </location>
    <ligand>
        <name>ATP</name>
        <dbReference type="ChEBI" id="CHEBI:30616"/>
    </ligand>
</feature>
<dbReference type="SMART" id="SM00534">
    <property type="entry name" value="MUTSac"/>
    <property type="match status" value="1"/>
</dbReference>
<dbReference type="SUPFAM" id="SSF55271">
    <property type="entry name" value="DNA repair protein MutS, domain I"/>
    <property type="match status" value="1"/>
</dbReference>
<reference evidence="12 13" key="1">
    <citation type="journal article" date="2010" name="Stand. Genomic Sci.">
        <title>Complete genome sequence of Acetohalobium arabaticum type strain (Z-7288).</title>
        <authorList>
            <person name="Sikorski J."/>
            <person name="Lapidus A."/>
            <person name="Chertkov O."/>
            <person name="Lucas S."/>
            <person name="Copeland A."/>
            <person name="Glavina Del Rio T."/>
            <person name="Nolan M."/>
            <person name="Tice H."/>
            <person name="Cheng J.F."/>
            <person name="Han C."/>
            <person name="Brambilla E."/>
            <person name="Pitluck S."/>
            <person name="Liolios K."/>
            <person name="Ivanova N."/>
            <person name="Mavromatis K."/>
            <person name="Mikhailova N."/>
            <person name="Pati A."/>
            <person name="Bruce D."/>
            <person name="Detter C."/>
            <person name="Tapia R."/>
            <person name="Goodwin L."/>
            <person name="Chen A."/>
            <person name="Palaniappan K."/>
            <person name="Land M."/>
            <person name="Hauser L."/>
            <person name="Chang Y.J."/>
            <person name="Jeffries C.D."/>
            <person name="Rohde M."/>
            <person name="Goker M."/>
            <person name="Spring S."/>
            <person name="Woyke T."/>
            <person name="Bristow J."/>
            <person name="Eisen J.A."/>
            <person name="Markowitz V."/>
            <person name="Hugenholtz P."/>
            <person name="Kyrpides N.C."/>
            <person name="Klenk H.P."/>
        </authorList>
    </citation>
    <scope>NUCLEOTIDE SEQUENCE [LARGE SCALE GENOMIC DNA]</scope>
    <source>
        <strain evidence="13">ATCC 49924 / DSM 5501 / Z-7288</strain>
    </source>
</reference>
<dbReference type="GO" id="GO:0003684">
    <property type="term" value="F:damaged DNA binding"/>
    <property type="evidence" value="ECO:0007669"/>
    <property type="project" value="UniProtKB-UniRule"/>
</dbReference>
<evidence type="ECO:0000256" key="5">
    <source>
        <dbReference type="ARBA" id="ARBA00023125"/>
    </source>
</evidence>
<dbReference type="Gene3D" id="3.30.420.110">
    <property type="entry name" value="MutS, connector domain"/>
    <property type="match status" value="1"/>
</dbReference>
<dbReference type="Pfam" id="PF05192">
    <property type="entry name" value="MutS_III"/>
    <property type="match status" value="1"/>
</dbReference>
<dbReference type="HOGENOM" id="CLU_002472_1_3_9"/>
<dbReference type="InterPro" id="IPR005748">
    <property type="entry name" value="DNA_mismatch_repair_MutS"/>
</dbReference>
<dbReference type="STRING" id="574087.Acear_1156"/>
<dbReference type="OrthoDB" id="9802448at2"/>
<dbReference type="PIRSF" id="PIRSF037677">
    <property type="entry name" value="DNA_mis_repair_Msh6"/>
    <property type="match status" value="1"/>
</dbReference>
<dbReference type="InterPro" id="IPR007695">
    <property type="entry name" value="DNA_mismatch_repair_MutS-lik_N"/>
</dbReference>
<name>D9QQ87_ACEAZ</name>
<feature type="coiled-coil region" evidence="10">
    <location>
        <begin position="797"/>
        <end position="824"/>
    </location>
</feature>
<dbReference type="Gene3D" id="3.40.1170.10">
    <property type="entry name" value="DNA repair protein MutS, domain I"/>
    <property type="match status" value="1"/>
</dbReference>
<dbReference type="Pfam" id="PF05190">
    <property type="entry name" value="MutS_IV"/>
    <property type="match status" value="1"/>
</dbReference>
<dbReference type="GO" id="GO:0005829">
    <property type="term" value="C:cytosol"/>
    <property type="evidence" value="ECO:0007669"/>
    <property type="project" value="TreeGrafter"/>
</dbReference>
<dbReference type="InterPro" id="IPR000432">
    <property type="entry name" value="DNA_mismatch_repair_MutS_C"/>
</dbReference>
<dbReference type="Pfam" id="PF05188">
    <property type="entry name" value="MutS_II"/>
    <property type="match status" value="1"/>
</dbReference>
<comment type="function">
    <text evidence="7">This protein is involved in the repair of mismatches in DNA. It is possible that it carries out the mismatch recognition step. This protein has a weak ATPase activity.</text>
</comment>
<keyword evidence="13" id="KW-1185">Reference proteome</keyword>
<dbReference type="PANTHER" id="PTHR11361:SF34">
    <property type="entry name" value="DNA MISMATCH REPAIR PROTEIN MSH1, MITOCHONDRIAL"/>
    <property type="match status" value="1"/>
</dbReference>
<feature type="domain" description="DNA mismatch repair proteins mutS family" evidence="11">
    <location>
        <begin position="697"/>
        <end position="713"/>
    </location>
</feature>
<dbReference type="EMBL" id="CP002105">
    <property type="protein sequence ID" value="ADL12678.1"/>
    <property type="molecule type" value="Genomic_DNA"/>
</dbReference>
<accession>D9QQ87</accession>
<dbReference type="FunFam" id="3.40.50.300:FF:001579">
    <property type="entry name" value="DNA mismatch repair protein MutS"/>
    <property type="match status" value="1"/>
</dbReference>
<dbReference type="Proteomes" id="UP000001661">
    <property type="component" value="Chromosome"/>
</dbReference>
<organism evidence="12 13">
    <name type="scientific">Acetohalobium arabaticum (strain ATCC 49924 / DSM 5501 / Z-7288)</name>
    <dbReference type="NCBI Taxonomy" id="574087"/>
    <lineage>
        <taxon>Bacteria</taxon>
        <taxon>Bacillati</taxon>
        <taxon>Bacillota</taxon>
        <taxon>Clostridia</taxon>
        <taxon>Halanaerobiales</taxon>
        <taxon>Halobacteroidaceae</taxon>
        <taxon>Acetohalobium</taxon>
    </lineage>
</organism>
<dbReference type="InterPro" id="IPR036678">
    <property type="entry name" value="MutS_con_dom_sf"/>
</dbReference>
<evidence type="ECO:0000256" key="10">
    <source>
        <dbReference type="SAM" id="Coils"/>
    </source>
</evidence>
<evidence type="ECO:0000256" key="2">
    <source>
        <dbReference type="ARBA" id="ARBA00022741"/>
    </source>
</evidence>
<dbReference type="KEGG" id="aar:Acear_1156"/>
<dbReference type="InterPro" id="IPR016151">
    <property type="entry name" value="DNA_mismatch_repair_MutS_N"/>
</dbReference>
<dbReference type="InterPro" id="IPR007696">
    <property type="entry name" value="DNA_mismatch_repair_MutS_core"/>
</dbReference>
<dbReference type="Pfam" id="PF00488">
    <property type="entry name" value="MutS_V"/>
    <property type="match status" value="1"/>
</dbReference>
<keyword evidence="2 7" id="KW-0547">Nucleotide-binding</keyword>
<dbReference type="CDD" id="cd03284">
    <property type="entry name" value="ABC_MutS1"/>
    <property type="match status" value="1"/>
</dbReference>
<dbReference type="PROSITE" id="PS00486">
    <property type="entry name" value="DNA_MISMATCH_REPAIR_2"/>
    <property type="match status" value="1"/>
</dbReference>
<evidence type="ECO:0000256" key="3">
    <source>
        <dbReference type="ARBA" id="ARBA00022763"/>
    </source>
</evidence>
<dbReference type="InterPro" id="IPR036187">
    <property type="entry name" value="DNA_mismatch_repair_MutS_sf"/>
</dbReference>
<dbReference type="PANTHER" id="PTHR11361">
    <property type="entry name" value="DNA MISMATCH REPAIR PROTEIN MUTS FAMILY MEMBER"/>
    <property type="match status" value="1"/>
</dbReference>
<keyword evidence="3 7" id="KW-0227">DNA damage</keyword>
<keyword evidence="5 7" id="KW-0238">DNA-binding</keyword>
<dbReference type="HAMAP" id="MF_00096">
    <property type="entry name" value="MutS"/>
    <property type="match status" value="1"/>
</dbReference>
<evidence type="ECO:0000256" key="8">
    <source>
        <dbReference type="NCBIfam" id="TIGR01070"/>
    </source>
</evidence>
<dbReference type="InterPro" id="IPR045076">
    <property type="entry name" value="MutS"/>
</dbReference>
<evidence type="ECO:0000256" key="9">
    <source>
        <dbReference type="RuleBase" id="RU003756"/>
    </source>
</evidence>
<dbReference type="NCBIfam" id="TIGR01070">
    <property type="entry name" value="mutS1"/>
    <property type="match status" value="1"/>
</dbReference>
<dbReference type="eggNOG" id="COG0249">
    <property type="taxonomic scope" value="Bacteria"/>
</dbReference>
<evidence type="ECO:0000313" key="12">
    <source>
        <dbReference type="EMBL" id="ADL12678.1"/>
    </source>
</evidence>
<dbReference type="InterPro" id="IPR007861">
    <property type="entry name" value="DNA_mismatch_repair_MutS_clamp"/>
</dbReference>
<dbReference type="SMART" id="SM00533">
    <property type="entry name" value="MUTSd"/>
    <property type="match status" value="1"/>
</dbReference>
<keyword evidence="4 7" id="KW-0067">ATP-binding</keyword>
<dbReference type="InterPro" id="IPR027417">
    <property type="entry name" value="P-loop_NTPase"/>
</dbReference>
<evidence type="ECO:0000256" key="1">
    <source>
        <dbReference type="ARBA" id="ARBA00006271"/>
    </source>
</evidence>
<dbReference type="GO" id="GO:0030983">
    <property type="term" value="F:mismatched DNA binding"/>
    <property type="evidence" value="ECO:0007669"/>
    <property type="project" value="InterPro"/>
</dbReference>
<evidence type="ECO:0000256" key="7">
    <source>
        <dbReference type="HAMAP-Rule" id="MF_00096"/>
    </source>
</evidence>
<dbReference type="InterPro" id="IPR007860">
    <property type="entry name" value="DNA_mmatch_repair_MutS_con_dom"/>
</dbReference>
<keyword evidence="10" id="KW-0175">Coiled coil</keyword>
<keyword evidence="6 7" id="KW-0234">DNA repair</keyword>
<comment type="similarity">
    <text evidence="1 7 9">Belongs to the DNA mismatch repair MutS family.</text>
</comment>
<sequence>MAKELTPMMQQYFSIKDEYDDAILLFRLGDFYEMFADDAELAARELELTLTSRNKGKGKKTPMAGIPYHSAESYIATLIDKGYRVAICEQVEDPSETNGLVKREVVRVITPGTVIDNEMLDDKNNNYLSAVVANEEGFGIATIDISTGDFSTTELTGEEAQSNLIDELARINPAECLVDTNLYEKTEVITYINQQLDPIINEIKERFNYSQAYDLLIDHFEVNSLDGFGCEDLKFAVTAAGAVLDFLIETQKRTLGHLNQLTTYSTKDYMTLDANTRRNLELTKTIRDQSYKGSLLWVLDQTVTAMGGRKLQKWLEQPLLDVEGINNRLDAVGELKDNIFLKEELKDNLTEVYDLERLMSKITYGSANARDLIALKTSIANLPAIKELLTQFESSKLKSAADKLDTLEDVHELIESSIKEEPPTTVTEGDIIKTGYDEELDEFRQAMNEGKDWIANLEKEEKERTGIKSLKVGFNKVHGYYIEVTKANLDLVPDNYERKQTLSNSERYITPELKEKESKILGAEEKSVELEYQLFTEIREKVAQETERVQKVADIVAQLDVLASLAEVAINNNYCHPEVNASDVIDIEDGRHPVVEEMLEEESFVPNDSYIDCDQDRFLIITGPNMSGKSTYMRQVALMVLMSQIGSFIPADEAKIGIVDRIFTRVGASDDLTTGQSTFMVEMNEVANILNNATQNSLVILDEVGRGTSTYDGLSIAWAVTEYISDQSNIGAKSLFATHYHELTELESKLPGVKNYNVAVKEEGSDITFLRKIVPGKANDSYGIEVAKRAGVPKSVIDRANEVLEKLETEIDNYEQINNSLESEKVAEAKAEITSESELQQQNQLALFAAQNSELIQKLGELDIMSMTPLEAMNKLHQLQQEAREELKSQELA</sequence>
<protein>
    <recommendedName>
        <fullName evidence="7 8">DNA mismatch repair protein MutS</fullName>
    </recommendedName>
</protein>
<dbReference type="NCBIfam" id="NF003810">
    <property type="entry name" value="PRK05399.1"/>
    <property type="match status" value="1"/>
</dbReference>
<gene>
    <name evidence="7" type="primary">mutS</name>
    <name evidence="12" type="ordered locus">Acear_1156</name>
</gene>
<evidence type="ECO:0000313" key="13">
    <source>
        <dbReference type="Proteomes" id="UP000001661"/>
    </source>
</evidence>
<evidence type="ECO:0000256" key="4">
    <source>
        <dbReference type="ARBA" id="ARBA00022840"/>
    </source>
</evidence>
<dbReference type="Gene3D" id="1.10.1420.10">
    <property type="match status" value="2"/>
</dbReference>
<evidence type="ECO:0000259" key="11">
    <source>
        <dbReference type="PROSITE" id="PS00486"/>
    </source>
</evidence>
<dbReference type="SUPFAM" id="SSF52540">
    <property type="entry name" value="P-loop containing nucleoside triphosphate hydrolases"/>
    <property type="match status" value="1"/>
</dbReference>
<dbReference type="InterPro" id="IPR017261">
    <property type="entry name" value="DNA_mismatch_repair_MutS/MSH"/>
</dbReference>
<dbReference type="Gene3D" id="3.40.50.300">
    <property type="entry name" value="P-loop containing nucleotide triphosphate hydrolases"/>
    <property type="match status" value="1"/>
</dbReference>
<dbReference type="AlphaFoldDB" id="D9QQ87"/>
<dbReference type="GO" id="GO:0140664">
    <property type="term" value="F:ATP-dependent DNA damage sensor activity"/>
    <property type="evidence" value="ECO:0007669"/>
    <property type="project" value="InterPro"/>
</dbReference>
<dbReference type="GO" id="GO:0005524">
    <property type="term" value="F:ATP binding"/>
    <property type="evidence" value="ECO:0007669"/>
    <property type="project" value="UniProtKB-UniRule"/>
</dbReference>